<dbReference type="SUPFAM" id="SSF55961">
    <property type="entry name" value="Bet v1-like"/>
    <property type="match status" value="1"/>
</dbReference>
<dbReference type="Proteomes" id="UP000283210">
    <property type="component" value="Chromosome 12"/>
</dbReference>
<dbReference type="EC" id="1.14.19.21" evidence="14"/>
<feature type="compositionally biased region" description="Polar residues" evidence="17">
    <location>
        <begin position="8"/>
        <end position="17"/>
    </location>
</feature>
<feature type="domain" description="Rieske" evidence="19">
    <location>
        <begin position="155"/>
        <end position="259"/>
    </location>
</feature>
<comment type="similarity">
    <text evidence="13">Belongs to the cholesterol 7-desaturase family.</text>
</comment>
<dbReference type="Pfam" id="PF00355">
    <property type="entry name" value="Rieske"/>
    <property type="match status" value="1"/>
</dbReference>
<keyword evidence="6" id="KW-0479">Metal-binding</keyword>
<feature type="transmembrane region" description="Helical" evidence="18">
    <location>
        <begin position="88"/>
        <end position="108"/>
    </location>
</feature>
<dbReference type="InterPro" id="IPR050584">
    <property type="entry name" value="Cholesterol_7-desaturase"/>
</dbReference>
<evidence type="ECO:0000256" key="4">
    <source>
        <dbReference type="ARBA" id="ARBA00022692"/>
    </source>
</evidence>
<dbReference type="AlphaFoldDB" id="A0A3S2P660"/>
<feature type="region of interest" description="Disordered" evidence="17">
    <location>
        <begin position="1"/>
        <end position="24"/>
    </location>
</feature>
<sequence length="491" mass="55472">MLRRISQKMRQQEGSTPPRSPMLWVGHPRVDMSVCADAADAEEFGPSTGSMSRPTAAVVVGLAAAALLSPDAGEEAALRLSWRAAQRALLCVAGGLLLLALHWLYQLLFCPLVLLRSPDDVGYLPADGRSKAQAANEVRRRRKVGKLPPVYPNGWYRVLDSWMLGRAEVKSVSMLGQQLAVFRGEDGVAYVLDAYCPHLGANLAVGGQVSGSCLECPFHGWQFRGGDGKCVKIPYSKKVPESAKVQSWICCERNQQVLVWFHCDGKEPEWSVPEQEEISDGSWVFRGRTEHFLSAHIEEVAENAGDVAHLYHLHVPGIVSGVDLRYINNKLWEFVRHDWEVEWEGNKPDKHCSEMRLKHSLTVFGSHCSLLDLNVVARQVGPSLVFLEFKHKFLGRGMIFQSVTPVEPLLQCVTHTIYYQANIPAVVPKFLLRGECIQFERDVMIWNNKKYISNPLLVKEDTTIRKHRLWYKQFYSENSPKFQYQNDTLDF</sequence>
<dbReference type="InterPro" id="IPR045605">
    <property type="entry name" value="KshA-like_C"/>
</dbReference>
<name>A0A3S2P660_ORYJA</name>
<evidence type="ECO:0000256" key="7">
    <source>
        <dbReference type="ARBA" id="ARBA00022989"/>
    </source>
</evidence>
<evidence type="ECO:0000256" key="11">
    <source>
        <dbReference type="ARBA" id="ARBA00023136"/>
    </source>
</evidence>
<dbReference type="UniPathway" id="UPA01020"/>
<keyword evidence="4 18" id="KW-0812">Transmembrane</keyword>
<evidence type="ECO:0000256" key="10">
    <source>
        <dbReference type="ARBA" id="ARBA00023014"/>
    </source>
</evidence>
<keyword evidence="11 18" id="KW-0472">Membrane</keyword>
<evidence type="ECO:0000256" key="6">
    <source>
        <dbReference type="ARBA" id="ARBA00022723"/>
    </source>
</evidence>
<comment type="pathway">
    <text evidence="12">Steroid hormone biosynthesis; dafachronic acid biosynthesis.</text>
</comment>
<evidence type="ECO:0000256" key="8">
    <source>
        <dbReference type="ARBA" id="ARBA00023002"/>
    </source>
</evidence>
<evidence type="ECO:0000256" key="3">
    <source>
        <dbReference type="ARBA" id="ARBA00004972"/>
    </source>
</evidence>
<comment type="subcellular location">
    <subcellularLocation>
        <location evidence="2">Membrane</location>
    </subcellularLocation>
</comment>
<comment type="catalytic activity">
    <reaction evidence="16">
        <text>cholesterol + NADPH + O2 + H(+) = 7-dehydrocholesterol + NADP(+) + 2 H2O</text>
        <dbReference type="Rhea" id="RHEA:45024"/>
        <dbReference type="ChEBI" id="CHEBI:15377"/>
        <dbReference type="ChEBI" id="CHEBI:15378"/>
        <dbReference type="ChEBI" id="CHEBI:15379"/>
        <dbReference type="ChEBI" id="CHEBI:16113"/>
        <dbReference type="ChEBI" id="CHEBI:17759"/>
        <dbReference type="ChEBI" id="CHEBI:57783"/>
        <dbReference type="ChEBI" id="CHEBI:58349"/>
        <dbReference type="EC" id="1.14.19.21"/>
    </reaction>
    <physiologicalReaction direction="left-to-right" evidence="16">
        <dbReference type="Rhea" id="RHEA:45025"/>
    </physiologicalReaction>
</comment>
<evidence type="ECO:0000256" key="17">
    <source>
        <dbReference type="SAM" id="MobiDB-lite"/>
    </source>
</evidence>
<comment type="pathway">
    <text evidence="3">Hormone biosynthesis.</text>
</comment>
<dbReference type="Gene3D" id="3.90.380.10">
    <property type="entry name" value="Naphthalene 1,2-dioxygenase Alpha Subunit, Chain A, domain 1"/>
    <property type="match status" value="1"/>
</dbReference>
<evidence type="ECO:0000259" key="19">
    <source>
        <dbReference type="PROSITE" id="PS51296"/>
    </source>
</evidence>
<dbReference type="GO" id="GO:0051537">
    <property type="term" value="F:2 iron, 2 sulfur cluster binding"/>
    <property type="evidence" value="ECO:0007669"/>
    <property type="project" value="UniProtKB-KW"/>
</dbReference>
<evidence type="ECO:0000256" key="16">
    <source>
        <dbReference type="ARBA" id="ARBA00049548"/>
    </source>
</evidence>
<evidence type="ECO:0000313" key="21">
    <source>
        <dbReference type="Proteomes" id="UP000283210"/>
    </source>
</evidence>
<evidence type="ECO:0000256" key="1">
    <source>
        <dbReference type="ARBA" id="ARBA00001962"/>
    </source>
</evidence>
<dbReference type="GO" id="GO:0008203">
    <property type="term" value="P:cholesterol metabolic process"/>
    <property type="evidence" value="ECO:0007669"/>
    <property type="project" value="InterPro"/>
</dbReference>
<evidence type="ECO:0000256" key="12">
    <source>
        <dbReference type="ARBA" id="ARBA00025712"/>
    </source>
</evidence>
<keyword evidence="21" id="KW-1185">Reference proteome</keyword>
<keyword evidence="5" id="KW-0001">2Fe-2S</keyword>
<dbReference type="PANTHER" id="PTHR21266:SF32">
    <property type="entry name" value="CHOLESTEROL 7-DESATURASE NVD"/>
    <property type="match status" value="1"/>
</dbReference>
<dbReference type="GO" id="GO:0170056">
    <property type="term" value="F:cholesterol 7-desaturase [NAD(P)H] activity"/>
    <property type="evidence" value="ECO:0007669"/>
    <property type="project" value="UniProtKB-EC"/>
</dbReference>
<protein>
    <recommendedName>
        <fullName evidence="14">cholesterol 7-desaturase</fullName>
        <ecNumber evidence="14">1.14.19.21</ecNumber>
    </recommendedName>
</protein>
<keyword evidence="10" id="KW-0411">Iron-sulfur</keyword>
<evidence type="ECO:0000256" key="15">
    <source>
        <dbReference type="ARBA" id="ARBA00047853"/>
    </source>
</evidence>
<dbReference type="OrthoDB" id="426882at2759"/>
<reference evidence="20 21" key="2">
    <citation type="submission" date="2019-01" db="EMBL/GenBank/DDBJ databases">
        <title>A chromosome length genome reference of the Java medaka (oryzias javanicus).</title>
        <authorList>
            <person name="Herpin A."/>
            <person name="Takehana Y."/>
            <person name="Naruse K."/>
            <person name="Ansai S."/>
            <person name="Kawaguchi M."/>
        </authorList>
    </citation>
    <scope>NUCLEOTIDE SEQUENCE [LARGE SCALE GENOMIC DNA]</scope>
    <source>
        <strain evidence="20">RS831</strain>
        <tissue evidence="20">Whole body</tissue>
    </source>
</reference>
<dbReference type="InterPro" id="IPR017941">
    <property type="entry name" value="Rieske_2Fe-2S"/>
</dbReference>
<evidence type="ECO:0000256" key="14">
    <source>
        <dbReference type="ARBA" id="ARBA00026095"/>
    </source>
</evidence>
<dbReference type="SUPFAM" id="SSF50022">
    <property type="entry name" value="ISP domain"/>
    <property type="match status" value="1"/>
</dbReference>
<accession>A0A3S2P660</accession>
<keyword evidence="8" id="KW-0560">Oxidoreductase</keyword>
<evidence type="ECO:0000313" key="20">
    <source>
        <dbReference type="EMBL" id="RVE65408.1"/>
    </source>
</evidence>
<dbReference type="InterPro" id="IPR036922">
    <property type="entry name" value="Rieske_2Fe-2S_sf"/>
</dbReference>
<comment type="catalytic activity">
    <reaction evidence="15">
        <text>cholesterol + NADH + O2 + H(+) = 7-dehydrocholesterol + NAD(+) + 2 H2O</text>
        <dbReference type="Rhea" id="RHEA:51644"/>
        <dbReference type="ChEBI" id="CHEBI:15377"/>
        <dbReference type="ChEBI" id="CHEBI:15378"/>
        <dbReference type="ChEBI" id="CHEBI:15379"/>
        <dbReference type="ChEBI" id="CHEBI:16113"/>
        <dbReference type="ChEBI" id="CHEBI:17759"/>
        <dbReference type="ChEBI" id="CHEBI:57540"/>
        <dbReference type="ChEBI" id="CHEBI:57945"/>
        <dbReference type="EC" id="1.14.19.21"/>
    </reaction>
    <physiologicalReaction direction="left-to-right" evidence="15">
        <dbReference type="Rhea" id="RHEA:51645"/>
    </physiologicalReaction>
</comment>
<comment type="cofactor">
    <cofactor evidence="1">
        <name>Fe cation</name>
        <dbReference type="ChEBI" id="CHEBI:24875"/>
    </cofactor>
</comment>
<dbReference type="GO" id="GO:0005737">
    <property type="term" value="C:cytoplasm"/>
    <property type="evidence" value="ECO:0007669"/>
    <property type="project" value="TreeGrafter"/>
</dbReference>
<dbReference type="PANTHER" id="PTHR21266">
    <property type="entry name" value="IRON-SULFUR DOMAIN CONTAINING PROTEIN"/>
    <property type="match status" value="1"/>
</dbReference>
<evidence type="ECO:0000256" key="18">
    <source>
        <dbReference type="SAM" id="Phobius"/>
    </source>
</evidence>
<keyword evidence="9" id="KW-0408">Iron</keyword>
<gene>
    <name evidence="20" type="ORF">OJAV_G00116250</name>
</gene>
<dbReference type="GO" id="GO:0046872">
    <property type="term" value="F:metal ion binding"/>
    <property type="evidence" value="ECO:0007669"/>
    <property type="project" value="UniProtKB-KW"/>
</dbReference>
<evidence type="ECO:0000256" key="5">
    <source>
        <dbReference type="ARBA" id="ARBA00022714"/>
    </source>
</evidence>
<evidence type="ECO:0000256" key="2">
    <source>
        <dbReference type="ARBA" id="ARBA00004370"/>
    </source>
</evidence>
<dbReference type="EMBL" id="CM012448">
    <property type="protein sequence ID" value="RVE65408.1"/>
    <property type="molecule type" value="Genomic_DNA"/>
</dbReference>
<dbReference type="Pfam" id="PF19298">
    <property type="entry name" value="KshA_C"/>
    <property type="match status" value="1"/>
</dbReference>
<reference evidence="20 21" key="1">
    <citation type="submission" date="2018-11" db="EMBL/GenBank/DDBJ databases">
        <authorList>
            <person name="Lopez-Roques C."/>
            <person name="Donnadieu C."/>
            <person name="Bouchez O."/>
            <person name="Klopp C."/>
            <person name="Cabau C."/>
            <person name="Zahm M."/>
        </authorList>
    </citation>
    <scope>NUCLEOTIDE SEQUENCE [LARGE SCALE GENOMIC DNA]</scope>
    <source>
        <strain evidence="20">RS831</strain>
        <tissue evidence="20">Whole body</tissue>
    </source>
</reference>
<dbReference type="PROSITE" id="PS51296">
    <property type="entry name" value="RIESKE"/>
    <property type="match status" value="1"/>
</dbReference>
<dbReference type="Gene3D" id="2.102.10.10">
    <property type="entry name" value="Rieske [2Fe-2S] iron-sulphur domain"/>
    <property type="match status" value="1"/>
</dbReference>
<organism evidence="20 21">
    <name type="scientific">Oryzias javanicus</name>
    <name type="common">Javanese ricefish</name>
    <name type="synonym">Aplocheilus javanicus</name>
    <dbReference type="NCBI Taxonomy" id="123683"/>
    <lineage>
        <taxon>Eukaryota</taxon>
        <taxon>Metazoa</taxon>
        <taxon>Chordata</taxon>
        <taxon>Craniata</taxon>
        <taxon>Vertebrata</taxon>
        <taxon>Euteleostomi</taxon>
        <taxon>Actinopterygii</taxon>
        <taxon>Neopterygii</taxon>
        <taxon>Teleostei</taxon>
        <taxon>Neoteleostei</taxon>
        <taxon>Acanthomorphata</taxon>
        <taxon>Ovalentaria</taxon>
        <taxon>Atherinomorphae</taxon>
        <taxon>Beloniformes</taxon>
        <taxon>Adrianichthyidae</taxon>
        <taxon>Oryziinae</taxon>
        <taxon>Oryzias</taxon>
    </lineage>
</organism>
<evidence type="ECO:0000256" key="13">
    <source>
        <dbReference type="ARBA" id="ARBA00025729"/>
    </source>
</evidence>
<keyword evidence="7 18" id="KW-1133">Transmembrane helix</keyword>
<proteinExistence type="inferred from homology"/>
<dbReference type="GO" id="GO:0016020">
    <property type="term" value="C:membrane"/>
    <property type="evidence" value="ECO:0007669"/>
    <property type="project" value="UniProtKB-SubCell"/>
</dbReference>
<evidence type="ECO:0000256" key="9">
    <source>
        <dbReference type="ARBA" id="ARBA00023004"/>
    </source>
</evidence>